<protein>
    <submittedName>
        <fullName evidence="2">Glycosyltransferase</fullName>
        <ecNumber evidence="2">2.4.-.-</ecNumber>
    </submittedName>
</protein>
<keyword evidence="2" id="KW-0328">Glycosyltransferase</keyword>
<proteinExistence type="predicted"/>
<reference evidence="2 3" key="1">
    <citation type="submission" date="2023-01" db="EMBL/GenBank/DDBJ databases">
        <title>Psychroserpens ponticola sp. nov., isolated from seawater.</title>
        <authorList>
            <person name="Kristyanto S."/>
            <person name="Jung J."/>
            <person name="Kim J.M."/>
            <person name="Jeon C.O."/>
        </authorList>
    </citation>
    <scope>NUCLEOTIDE SEQUENCE [LARGE SCALE GENOMIC DNA]</scope>
    <source>
        <strain evidence="2 3">MSW6</strain>
    </source>
</reference>
<dbReference type="SUPFAM" id="SSF53448">
    <property type="entry name" value="Nucleotide-diphospho-sugar transferases"/>
    <property type="match status" value="1"/>
</dbReference>
<dbReference type="Proteomes" id="UP001202717">
    <property type="component" value="Chromosome"/>
</dbReference>
<dbReference type="InterPro" id="IPR001173">
    <property type="entry name" value="Glyco_trans_2-like"/>
</dbReference>
<dbReference type="InterPro" id="IPR029044">
    <property type="entry name" value="Nucleotide-diphossugar_trans"/>
</dbReference>
<dbReference type="RefSeq" id="WP_249995821.1">
    <property type="nucleotide sequence ID" value="NZ_CP116221.1"/>
</dbReference>
<evidence type="ECO:0000313" key="2">
    <source>
        <dbReference type="EMBL" id="WCO00828.1"/>
    </source>
</evidence>
<evidence type="ECO:0000313" key="3">
    <source>
        <dbReference type="Proteomes" id="UP001202717"/>
    </source>
</evidence>
<dbReference type="Pfam" id="PF00535">
    <property type="entry name" value="Glycos_transf_2"/>
    <property type="match status" value="1"/>
</dbReference>
<dbReference type="EMBL" id="CP116221">
    <property type="protein sequence ID" value="WCO00828.1"/>
    <property type="molecule type" value="Genomic_DNA"/>
</dbReference>
<dbReference type="InterPro" id="IPR050834">
    <property type="entry name" value="Glycosyltransf_2"/>
</dbReference>
<accession>A0ABY7RV27</accession>
<feature type="domain" description="Glycosyltransferase 2-like" evidence="1">
    <location>
        <begin position="6"/>
        <end position="124"/>
    </location>
</feature>
<dbReference type="PANTHER" id="PTHR43685:SF2">
    <property type="entry name" value="GLYCOSYLTRANSFERASE 2-LIKE DOMAIN-CONTAINING PROTEIN"/>
    <property type="match status" value="1"/>
</dbReference>
<evidence type="ECO:0000259" key="1">
    <source>
        <dbReference type="Pfam" id="PF00535"/>
    </source>
</evidence>
<name>A0ABY7RV27_9FLAO</name>
<organism evidence="2 3">
    <name type="scientific">Psychroserpens ponticola</name>
    <dbReference type="NCBI Taxonomy" id="2932268"/>
    <lineage>
        <taxon>Bacteria</taxon>
        <taxon>Pseudomonadati</taxon>
        <taxon>Bacteroidota</taxon>
        <taxon>Flavobacteriia</taxon>
        <taxon>Flavobacteriales</taxon>
        <taxon>Flavobacteriaceae</taxon>
        <taxon>Psychroserpens</taxon>
    </lineage>
</organism>
<sequence length="313" mass="35929">MKPYFSIIIPLYNKEKHIIDTLNSVWSQSVSGFEVIVVNDGSTDGSLDQVNAVNDERLHIFSIKNQGVSNARNYGISKANADLIVFLDADDVWFEHHLKDLKDLHEEFPNCGMYCKAYDKKDGSILIPSKFKNIPNDRLWKGIVNDYFDSSLINSIAWTSAVMVPKNIFEKIGNFNIIYNSGEDTDLWIRIGLKFSIAFSNKVSAIHNLSSENKITDLKLSSRNHLDFNMFQKEESLNNGLKKYLDLNRYSLAIQYKLEHNILEAKNIYKQINLDNLTSLQKFIFSLPASAIRPILKSRNSLRQLGLNLRLFR</sequence>
<dbReference type="Gene3D" id="3.90.550.10">
    <property type="entry name" value="Spore Coat Polysaccharide Biosynthesis Protein SpsA, Chain A"/>
    <property type="match status" value="1"/>
</dbReference>
<dbReference type="EC" id="2.4.-.-" evidence="2"/>
<gene>
    <name evidence="2" type="ORF">MUN68_012215</name>
</gene>
<keyword evidence="2" id="KW-0808">Transferase</keyword>
<keyword evidence="3" id="KW-1185">Reference proteome</keyword>
<dbReference type="PANTHER" id="PTHR43685">
    <property type="entry name" value="GLYCOSYLTRANSFERASE"/>
    <property type="match status" value="1"/>
</dbReference>
<dbReference type="GO" id="GO:0016757">
    <property type="term" value="F:glycosyltransferase activity"/>
    <property type="evidence" value="ECO:0007669"/>
    <property type="project" value="UniProtKB-KW"/>
</dbReference>